<proteinExistence type="predicted"/>
<organism evidence="1 2">
    <name type="scientific">Dioscorea alata</name>
    <name type="common">Purple yam</name>
    <dbReference type="NCBI Taxonomy" id="55571"/>
    <lineage>
        <taxon>Eukaryota</taxon>
        <taxon>Viridiplantae</taxon>
        <taxon>Streptophyta</taxon>
        <taxon>Embryophyta</taxon>
        <taxon>Tracheophyta</taxon>
        <taxon>Spermatophyta</taxon>
        <taxon>Magnoliopsida</taxon>
        <taxon>Liliopsida</taxon>
        <taxon>Dioscoreales</taxon>
        <taxon>Dioscoreaceae</taxon>
        <taxon>Dioscorea</taxon>
    </lineage>
</organism>
<accession>A0ACB7U2P0</accession>
<reference evidence="2" key="1">
    <citation type="journal article" date="2022" name="Nat. Commun.">
        <title>Chromosome evolution and the genetic basis of agronomically important traits in greater yam.</title>
        <authorList>
            <person name="Bredeson J.V."/>
            <person name="Lyons J.B."/>
            <person name="Oniyinde I.O."/>
            <person name="Okereke N.R."/>
            <person name="Kolade O."/>
            <person name="Nnabue I."/>
            <person name="Nwadili C.O."/>
            <person name="Hribova E."/>
            <person name="Parker M."/>
            <person name="Nwogha J."/>
            <person name="Shu S."/>
            <person name="Carlson J."/>
            <person name="Kariba R."/>
            <person name="Muthemba S."/>
            <person name="Knop K."/>
            <person name="Barton G.J."/>
            <person name="Sherwood A.V."/>
            <person name="Lopez-Montes A."/>
            <person name="Asiedu R."/>
            <person name="Jamnadass R."/>
            <person name="Muchugi A."/>
            <person name="Goodstein D."/>
            <person name="Egesi C.N."/>
            <person name="Featherston J."/>
            <person name="Asfaw A."/>
            <person name="Simpson G.G."/>
            <person name="Dolezel J."/>
            <person name="Hendre P.S."/>
            <person name="Van Deynze A."/>
            <person name="Kumar P.L."/>
            <person name="Obidiegwu J.E."/>
            <person name="Bhattacharjee R."/>
            <person name="Rokhsar D.S."/>
        </authorList>
    </citation>
    <scope>NUCLEOTIDE SEQUENCE [LARGE SCALE GENOMIC DNA]</scope>
    <source>
        <strain evidence="2">cv. TDa95/00328</strain>
    </source>
</reference>
<keyword evidence="1" id="KW-0560">Oxidoreductase</keyword>
<keyword evidence="2" id="KW-1185">Reference proteome</keyword>
<sequence length="176" mass="19392">MARRISLLRSSLRRLLNPSQTPTLLHSLPSLLVPLPSSPSLASPRLRHPSIFSSLPFSSSSSPSNIVVIGSEQSFSTSLQKVQDDGIHAIFYFTAAWCGPCRFLSPKLEEMSREFPNVQVFKVDIDLDGLGSTLSKLEIYSVPTLHFFQNGKKVGTIIGADVEQVKGKMVDLYKSE</sequence>
<evidence type="ECO:0000313" key="1">
    <source>
        <dbReference type="EMBL" id="KAH7654538.1"/>
    </source>
</evidence>
<dbReference type="EMBL" id="CM037029">
    <property type="protein sequence ID" value="KAH7654538.1"/>
    <property type="molecule type" value="Genomic_DNA"/>
</dbReference>
<evidence type="ECO:0000313" key="2">
    <source>
        <dbReference type="Proteomes" id="UP000827976"/>
    </source>
</evidence>
<name>A0ACB7U2P0_DIOAL</name>
<comment type="caution">
    <text evidence="1">The sequence shown here is derived from an EMBL/GenBank/DDBJ whole genome shotgun (WGS) entry which is preliminary data.</text>
</comment>
<protein>
    <submittedName>
        <fullName evidence="1">Monodehydroascorbate reductase (NADH) protein</fullName>
        <ecNumber evidence="1">1.6.5.4</ecNumber>
    </submittedName>
</protein>
<dbReference type="Proteomes" id="UP000827976">
    <property type="component" value="Chromosome 19"/>
</dbReference>
<dbReference type="EC" id="1.6.5.4" evidence="1"/>
<gene>
    <name evidence="1" type="ORF">IHE45_19G149000</name>
</gene>